<dbReference type="Gene3D" id="1.20.190.10">
    <property type="entry name" value="Pesticidal crystal protein, N-terminal domain"/>
    <property type="match status" value="1"/>
</dbReference>
<gene>
    <name evidence="6" type="ORF">GK091_25545</name>
</gene>
<keyword evidence="4" id="KW-0843">Virulence</keyword>
<keyword evidence="2" id="KW-0800">Toxin</keyword>
<evidence type="ECO:0000256" key="1">
    <source>
        <dbReference type="ARBA" id="ARBA00007819"/>
    </source>
</evidence>
<dbReference type="EMBL" id="JAAGNZ010000003">
    <property type="protein sequence ID" value="NEU70267.1"/>
    <property type="molecule type" value="Genomic_DNA"/>
</dbReference>
<dbReference type="GO" id="GO:0030435">
    <property type="term" value="P:sporulation resulting in formation of a cellular spore"/>
    <property type="evidence" value="ECO:0007669"/>
    <property type="project" value="UniProtKB-KW"/>
</dbReference>
<reference evidence="6 7" key="1">
    <citation type="submission" date="2020-02" db="EMBL/GenBank/DDBJ databases">
        <title>Draft genome sequence of two Spirosoma agri KCTC 52727 and Spirosoma terrae KCTC 52035.</title>
        <authorList>
            <person name="Rojas J."/>
            <person name="Ambika Manirajan B."/>
            <person name="Ratering S."/>
            <person name="Suarez C."/>
            <person name="Schnell S."/>
        </authorList>
    </citation>
    <scope>NUCLEOTIDE SEQUENCE [LARGE SCALE GENOMIC DNA]</scope>
    <source>
        <strain evidence="6 7">KCTC 52727</strain>
    </source>
</reference>
<evidence type="ECO:0000256" key="3">
    <source>
        <dbReference type="ARBA" id="ARBA00022969"/>
    </source>
</evidence>
<dbReference type="AlphaFoldDB" id="A0A6M0IQU2"/>
<evidence type="ECO:0000313" key="6">
    <source>
        <dbReference type="EMBL" id="NEU70267.1"/>
    </source>
</evidence>
<feature type="domain" description="Pesticidal crystal protein" evidence="5">
    <location>
        <begin position="65"/>
        <end position="285"/>
    </location>
</feature>
<dbReference type="SUPFAM" id="SSF56849">
    <property type="entry name" value="delta-Endotoxin (insectocide), N-terminal domain"/>
    <property type="match status" value="1"/>
</dbReference>
<protein>
    <recommendedName>
        <fullName evidence="5">Pesticidal crystal protein domain-containing protein</fullName>
    </recommendedName>
</protein>
<keyword evidence="7" id="KW-1185">Reference proteome</keyword>
<dbReference type="RefSeq" id="WP_164043566.1">
    <property type="nucleotide sequence ID" value="NZ_JAAGNZ010000003.1"/>
</dbReference>
<organism evidence="6 7">
    <name type="scientific">Spirosoma agri</name>
    <dbReference type="NCBI Taxonomy" id="1987381"/>
    <lineage>
        <taxon>Bacteria</taxon>
        <taxon>Pseudomonadati</taxon>
        <taxon>Bacteroidota</taxon>
        <taxon>Cytophagia</taxon>
        <taxon>Cytophagales</taxon>
        <taxon>Cytophagaceae</taxon>
        <taxon>Spirosoma</taxon>
    </lineage>
</organism>
<proteinExistence type="inferred from homology"/>
<dbReference type="GO" id="GO:0090729">
    <property type="term" value="F:toxin activity"/>
    <property type="evidence" value="ECO:0007669"/>
    <property type="project" value="UniProtKB-KW"/>
</dbReference>
<accession>A0A6M0IQU2</accession>
<keyword evidence="3" id="KW-0749">Sporulation</keyword>
<dbReference type="PROSITE" id="PS51257">
    <property type="entry name" value="PROKAR_LIPOPROTEIN"/>
    <property type="match status" value="1"/>
</dbReference>
<dbReference type="Pfam" id="PF03945">
    <property type="entry name" value="Endotoxin_N"/>
    <property type="match status" value="1"/>
</dbReference>
<comment type="similarity">
    <text evidence="1">Belongs to the delta endotoxin family.</text>
</comment>
<evidence type="ECO:0000313" key="7">
    <source>
        <dbReference type="Proteomes" id="UP000477386"/>
    </source>
</evidence>
<dbReference type="PANTHER" id="PTHR37003">
    <property type="entry name" value="ENDOTOXIN_N DOMAIN-CONTAINING PROTEIN-RELATED"/>
    <property type="match status" value="1"/>
</dbReference>
<evidence type="ECO:0000256" key="2">
    <source>
        <dbReference type="ARBA" id="ARBA00022656"/>
    </source>
</evidence>
<name>A0A6M0IQU2_9BACT</name>
<dbReference type="InterPro" id="IPR036716">
    <property type="entry name" value="Pest_crys_N_sf"/>
</dbReference>
<dbReference type="Proteomes" id="UP000477386">
    <property type="component" value="Unassembled WGS sequence"/>
</dbReference>
<sequence length="534" mass="58508">MFLQNNRRKFLEQTALGAGGMLFFPGLLTSCTDHRIPDPGNSVVPPVGDIASDDDIAKTTVTTILGEIPYVGALLSALVDIFWNTQTDPWDEIKDRVDQVVTQKLSDFVYQQIKDQLGSLSDAVPGGMIGAMTLYLNEVKAYVETSKTNPNADPTSVREQWVATRTVFVTALPLFQSKGYEVSLLGLFTQFANMHLSLLRDGVISGKAWGRSDADQQQDILDLQKAIKGYADYTYDTLELGYANAIAYALDHGKDPCDAAAAGVLYASTMTLLAQDYAATWSYFDVTLYPNGPRIPLRREIYSGLQGYCKGFDLVKKYGFNPTDSFYAGYSTPPQKVPTQLTIWGGEVIEGVQVTYPTGGGLNGITQTVRMGLDSLNGGSTQPPRGGMFNLSPTNPIVLIRLSFNKYPPDYSADILGVSAIQFVYKDGATSPWTGTLNNSNIVEVKPPYGHYISSVYFGAYLVVFGLQYINLEAPKSTDAVQLIYKTSPKERTAADFARAFPELGITQALITDDLKKARQEYWATIKARAKALN</sequence>
<evidence type="ECO:0000259" key="5">
    <source>
        <dbReference type="Pfam" id="PF03945"/>
    </source>
</evidence>
<dbReference type="InterPro" id="IPR038979">
    <property type="entry name" value="Pest_crys"/>
</dbReference>
<evidence type="ECO:0000256" key="4">
    <source>
        <dbReference type="ARBA" id="ARBA00023026"/>
    </source>
</evidence>
<comment type="caution">
    <text evidence="6">The sequence shown here is derived from an EMBL/GenBank/DDBJ whole genome shotgun (WGS) entry which is preliminary data.</text>
</comment>
<dbReference type="GO" id="GO:0001907">
    <property type="term" value="P:symbiont-mediated killing of host cell"/>
    <property type="evidence" value="ECO:0007669"/>
    <property type="project" value="InterPro"/>
</dbReference>
<dbReference type="InterPro" id="IPR005639">
    <property type="entry name" value="Pest_crys_dom_I"/>
</dbReference>
<dbReference type="PANTHER" id="PTHR37003:SF2">
    <property type="entry name" value="PESTICIDAL CRYSTAL PROTEIN N-TERMINAL DOMAIN-CONTAINING PROTEIN"/>
    <property type="match status" value="1"/>
</dbReference>